<accession>A0ABZ3IEJ3</accession>
<evidence type="ECO:0000256" key="2">
    <source>
        <dbReference type="ARBA" id="ARBA00022692"/>
    </source>
</evidence>
<name>A0ABZ3IEJ3_9RHOB</name>
<feature type="chain" id="PRO_5045388936" evidence="6">
    <location>
        <begin position="20"/>
        <end position="299"/>
    </location>
</feature>
<dbReference type="PROSITE" id="PS52015">
    <property type="entry name" value="TONB_CTD"/>
    <property type="match status" value="1"/>
</dbReference>
<feature type="signal peptide" evidence="6">
    <location>
        <begin position="1"/>
        <end position="19"/>
    </location>
</feature>
<dbReference type="InterPro" id="IPR006260">
    <property type="entry name" value="TonB/TolA_C"/>
</dbReference>
<keyword evidence="2" id="KW-0812">Transmembrane</keyword>
<proteinExistence type="predicted"/>
<organism evidence="8 9">
    <name type="scientific">Yoonia phaeophyticola</name>
    <dbReference type="NCBI Taxonomy" id="3137369"/>
    <lineage>
        <taxon>Bacteria</taxon>
        <taxon>Pseudomonadati</taxon>
        <taxon>Pseudomonadota</taxon>
        <taxon>Alphaproteobacteria</taxon>
        <taxon>Rhodobacterales</taxon>
        <taxon>Paracoccaceae</taxon>
        <taxon>Yoonia</taxon>
    </lineage>
</organism>
<keyword evidence="9" id="KW-1185">Reference proteome</keyword>
<keyword evidence="4" id="KW-0472">Membrane</keyword>
<protein>
    <submittedName>
        <fullName evidence="8">Energy transducer TonB</fullName>
    </submittedName>
</protein>
<evidence type="ECO:0000256" key="4">
    <source>
        <dbReference type="ARBA" id="ARBA00023136"/>
    </source>
</evidence>
<keyword evidence="6" id="KW-0732">Signal</keyword>
<evidence type="ECO:0000256" key="6">
    <source>
        <dbReference type="SAM" id="SignalP"/>
    </source>
</evidence>
<keyword evidence="3" id="KW-1133">Transmembrane helix</keyword>
<comment type="subcellular location">
    <subcellularLocation>
        <location evidence="1">Membrane</location>
        <topology evidence="1">Single-pass membrane protein</topology>
    </subcellularLocation>
</comment>
<dbReference type="InterPro" id="IPR037682">
    <property type="entry name" value="TonB_C"/>
</dbReference>
<evidence type="ECO:0000256" key="1">
    <source>
        <dbReference type="ARBA" id="ARBA00004167"/>
    </source>
</evidence>
<feature type="compositionally biased region" description="Basic and acidic residues" evidence="5">
    <location>
        <begin position="145"/>
        <end position="154"/>
    </location>
</feature>
<feature type="compositionally biased region" description="Low complexity" evidence="5">
    <location>
        <begin position="196"/>
        <end position="205"/>
    </location>
</feature>
<dbReference type="NCBIfam" id="TIGR01352">
    <property type="entry name" value="tonB_Cterm"/>
    <property type="match status" value="1"/>
</dbReference>
<feature type="compositionally biased region" description="Polar residues" evidence="5">
    <location>
        <begin position="172"/>
        <end position="195"/>
    </location>
</feature>
<dbReference type="Gene3D" id="3.30.1150.10">
    <property type="match status" value="1"/>
</dbReference>
<dbReference type="Proteomes" id="UP001440612">
    <property type="component" value="Chromosome"/>
</dbReference>
<dbReference type="RefSeq" id="WP_373636656.1">
    <property type="nucleotide sequence ID" value="NZ_CP150951.2"/>
</dbReference>
<gene>
    <name evidence="8" type="ORF">AABB29_20805</name>
</gene>
<sequence length="299" mass="30081">MRVPLGLGGAFMASLALHASGILASAPPKPLVVIDGAPPGVALLGDSFADMAMGAPSSPPVTAAASPFTEAATQAETPPQTAETVVPDITPTATGTLAISPTPPVAATAPVTPTAPPAPAEAAETSPLETVTAVNVPVVQTPDADTIRPQRRPADLGQEPPEPAPQPPRQQTASSSGNADQNATRGSTEGQQNGQATAASNGANNDATNAATARAAANYQGQVLRQINSTRIERLNARGTAIIAFSISPSGTLASVSVARSSGNARIDQAGMNHIQRAAPFPPPPPGAQTRFQVEFEGR</sequence>
<evidence type="ECO:0000259" key="7">
    <source>
        <dbReference type="PROSITE" id="PS52015"/>
    </source>
</evidence>
<dbReference type="Pfam" id="PF13103">
    <property type="entry name" value="TonB_2"/>
    <property type="match status" value="1"/>
</dbReference>
<dbReference type="EMBL" id="CP150951">
    <property type="protein sequence ID" value="XFO62981.1"/>
    <property type="molecule type" value="Genomic_DNA"/>
</dbReference>
<evidence type="ECO:0000256" key="3">
    <source>
        <dbReference type="ARBA" id="ARBA00022989"/>
    </source>
</evidence>
<feature type="region of interest" description="Disordered" evidence="5">
    <location>
        <begin position="92"/>
        <end position="205"/>
    </location>
</feature>
<dbReference type="SUPFAM" id="SSF74653">
    <property type="entry name" value="TolA/TonB C-terminal domain"/>
    <property type="match status" value="1"/>
</dbReference>
<reference evidence="9" key="1">
    <citation type="submission" date="2024-04" db="EMBL/GenBank/DDBJ databases">
        <title>Phylogenomic analyses of a clade within the roseobacter group suggest taxonomic reassignments of species of the genera Aestuariivita, Citreicella, Loktanella, Nautella, Pelagibaca, Ruegeria, Thalassobius, Thiobacimonas and Tropicibacter, and the proposal o.</title>
        <authorList>
            <person name="Jeon C.O."/>
        </authorList>
    </citation>
    <scope>NUCLEOTIDE SEQUENCE [LARGE SCALE GENOMIC DNA]</scope>
    <source>
        <strain evidence="9">BS5-3</strain>
    </source>
</reference>
<feature type="domain" description="TonB C-terminal" evidence="7">
    <location>
        <begin position="213"/>
        <end position="299"/>
    </location>
</feature>
<evidence type="ECO:0000313" key="9">
    <source>
        <dbReference type="Proteomes" id="UP001440612"/>
    </source>
</evidence>
<evidence type="ECO:0000313" key="8">
    <source>
        <dbReference type="EMBL" id="XFO62981.1"/>
    </source>
</evidence>
<evidence type="ECO:0000256" key="5">
    <source>
        <dbReference type="SAM" id="MobiDB-lite"/>
    </source>
</evidence>